<organism evidence="1 2">
    <name type="scientific">Pontibacillus yanchengensis</name>
    <dbReference type="NCBI Taxonomy" id="462910"/>
    <lineage>
        <taxon>Bacteria</taxon>
        <taxon>Bacillati</taxon>
        <taxon>Bacillota</taxon>
        <taxon>Bacilli</taxon>
        <taxon>Bacillales</taxon>
        <taxon>Bacillaceae</taxon>
        <taxon>Pontibacillus</taxon>
    </lineage>
</organism>
<proteinExistence type="predicted"/>
<keyword evidence="2" id="KW-1185">Reference proteome</keyword>
<protein>
    <submittedName>
        <fullName evidence="1">Uncharacterized protein</fullName>
    </submittedName>
</protein>
<reference evidence="1" key="1">
    <citation type="submission" date="2019-11" db="EMBL/GenBank/DDBJ databases">
        <title>Genome sequences of 17 halophilic strains isolated from different environments.</title>
        <authorList>
            <person name="Furrow R.E."/>
        </authorList>
    </citation>
    <scope>NUCLEOTIDE SEQUENCE</scope>
    <source>
        <strain evidence="1">22510_22_Filter</strain>
    </source>
</reference>
<evidence type="ECO:0000313" key="1">
    <source>
        <dbReference type="EMBL" id="MYL52976.1"/>
    </source>
</evidence>
<dbReference type="EMBL" id="WMEU01000001">
    <property type="protein sequence ID" value="MYL52976.1"/>
    <property type="molecule type" value="Genomic_DNA"/>
</dbReference>
<sequence length="87" mass="9762">MCRCIPDYVSGKTAETGVLQIFLDNDKVTMAFYPHILHKNQIVPLNGQNKSKQLHYLESISFGSTFDVDGTILPRGIENNGDNNIHK</sequence>
<comment type="caution">
    <text evidence="1">The sequence shown here is derived from an EMBL/GenBank/DDBJ whole genome shotgun (WGS) entry which is preliminary data.</text>
</comment>
<evidence type="ECO:0000313" key="2">
    <source>
        <dbReference type="Proteomes" id="UP000466692"/>
    </source>
</evidence>
<accession>A0ACC7VDB7</accession>
<name>A0ACC7VDB7_9BACI</name>
<dbReference type="Proteomes" id="UP000466692">
    <property type="component" value="Unassembled WGS sequence"/>
</dbReference>
<gene>
    <name evidence="1" type="ORF">GLW08_06445</name>
</gene>